<dbReference type="Proteomes" id="UP001500556">
    <property type="component" value="Unassembled WGS sequence"/>
</dbReference>
<reference evidence="3" key="1">
    <citation type="journal article" date="2019" name="Int. J. Syst. Evol. Microbiol.">
        <title>The Global Catalogue of Microorganisms (GCM) 10K type strain sequencing project: providing services to taxonomists for standard genome sequencing and annotation.</title>
        <authorList>
            <consortium name="The Broad Institute Genomics Platform"/>
            <consortium name="The Broad Institute Genome Sequencing Center for Infectious Disease"/>
            <person name="Wu L."/>
            <person name="Ma J."/>
        </authorList>
    </citation>
    <scope>NUCLEOTIDE SEQUENCE [LARGE SCALE GENOMIC DNA]</scope>
    <source>
        <strain evidence="3">JCM 18961</strain>
    </source>
</reference>
<comment type="caution">
    <text evidence="2">The sequence shown here is derived from an EMBL/GenBank/DDBJ whole genome shotgun (WGS) entry which is preliminary data.</text>
</comment>
<name>A0ABP8XIG3_9MICO</name>
<proteinExistence type="predicted"/>
<organism evidence="2 3">
    <name type="scientific">Pedococcus ginsenosidimutans</name>
    <dbReference type="NCBI Taxonomy" id="490570"/>
    <lineage>
        <taxon>Bacteria</taxon>
        <taxon>Bacillati</taxon>
        <taxon>Actinomycetota</taxon>
        <taxon>Actinomycetes</taxon>
        <taxon>Micrococcales</taxon>
        <taxon>Intrasporangiaceae</taxon>
        <taxon>Pedococcus</taxon>
    </lineage>
</organism>
<sequence length="148" mass="14988">MSADRRNSSGAAGRSRAALALRALVAVALLVDAVVHLRLATGYQASAPGGVGAGTLFRVEAVAALVATVWVLSRGSRSANLAALVVGLSAVAAVVLYRYVDIPAFGPLPAMYEPVWFAEKVVSAVAEGVAAAAAGLGLLVGGNRLHRR</sequence>
<gene>
    <name evidence="2" type="ORF">GCM10025782_00010</name>
</gene>
<keyword evidence="3" id="KW-1185">Reference proteome</keyword>
<evidence type="ECO:0000313" key="3">
    <source>
        <dbReference type="Proteomes" id="UP001500556"/>
    </source>
</evidence>
<keyword evidence="1" id="KW-0472">Membrane</keyword>
<protein>
    <recommendedName>
        <fullName evidence="4">Integral membrane protein</fullName>
    </recommendedName>
</protein>
<evidence type="ECO:0000256" key="1">
    <source>
        <dbReference type="SAM" id="Phobius"/>
    </source>
</evidence>
<feature type="transmembrane region" description="Helical" evidence="1">
    <location>
        <begin position="20"/>
        <end position="39"/>
    </location>
</feature>
<feature type="transmembrane region" description="Helical" evidence="1">
    <location>
        <begin position="51"/>
        <end position="72"/>
    </location>
</feature>
<dbReference type="RefSeq" id="WP_345500295.1">
    <property type="nucleotide sequence ID" value="NZ_BAABLO010000001.1"/>
</dbReference>
<accession>A0ABP8XIG3</accession>
<feature type="transmembrane region" description="Helical" evidence="1">
    <location>
        <begin position="120"/>
        <end position="140"/>
    </location>
</feature>
<dbReference type="EMBL" id="BAABLO010000001">
    <property type="protein sequence ID" value="GAA4708263.1"/>
    <property type="molecule type" value="Genomic_DNA"/>
</dbReference>
<keyword evidence="1" id="KW-1133">Transmembrane helix</keyword>
<evidence type="ECO:0000313" key="2">
    <source>
        <dbReference type="EMBL" id="GAA4708263.1"/>
    </source>
</evidence>
<keyword evidence="1" id="KW-0812">Transmembrane</keyword>
<evidence type="ECO:0008006" key="4">
    <source>
        <dbReference type="Google" id="ProtNLM"/>
    </source>
</evidence>
<feature type="transmembrane region" description="Helical" evidence="1">
    <location>
        <begin position="79"/>
        <end position="100"/>
    </location>
</feature>